<protein>
    <recommendedName>
        <fullName evidence="2">DUF4789 domain-containing protein</fullName>
    </recommendedName>
</protein>
<feature type="signal peptide" evidence="1">
    <location>
        <begin position="1"/>
        <end position="25"/>
    </location>
</feature>
<dbReference type="InterPro" id="IPR031993">
    <property type="entry name" value="DUF4789"/>
</dbReference>
<comment type="caution">
    <text evidence="3">The sequence shown here is derived from an EMBL/GenBank/DDBJ whole genome shotgun (WGS) entry which is preliminary data.</text>
</comment>
<reference evidence="3 4" key="1">
    <citation type="submission" date="2024-08" db="EMBL/GenBank/DDBJ databases">
        <authorList>
            <person name="Cucini C."/>
            <person name="Frati F."/>
        </authorList>
    </citation>
    <scope>NUCLEOTIDE SEQUENCE [LARGE SCALE GENOMIC DNA]</scope>
</reference>
<dbReference type="Proteomes" id="UP001642540">
    <property type="component" value="Unassembled WGS sequence"/>
</dbReference>
<keyword evidence="4" id="KW-1185">Reference proteome</keyword>
<evidence type="ECO:0000256" key="1">
    <source>
        <dbReference type="SAM" id="SignalP"/>
    </source>
</evidence>
<name>A0ABP1Q6W8_9HEXA</name>
<proteinExistence type="predicted"/>
<feature type="chain" id="PRO_5046653502" description="DUF4789 domain-containing protein" evidence="1">
    <location>
        <begin position="26"/>
        <end position="253"/>
    </location>
</feature>
<feature type="domain" description="DUF4789" evidence="2">
    <location>
        <begin position="135"/>
        <end position="203"/>
    </location>
</feature>
<dbReference type="Pfam" id="PF16033">
    <property type="entry name" value="DUF4789"/>
    <property type="match status" value="1"/>
</dbReference>
<sequence>MISKYFSSNIILISTIFLLVVKVGSISKKPVAVVKERIITDIKDVRNGVKIDYSYNESVTIVDLSTSREGLASVPGCPKSDEGYPWVYFGSPPKCYLTGQRGPCEGDQSLFIKKGTPFGFCNCDCFQDQESRGKEKKDQDRFCTARLEEFVYMPALEKCFTLYDQGPCKTDEWLVKVSKGVNNTNAIAKCETRKCPKGQVPHGEDKDGKTSCSGRFSVYASPVSIPRNECEDRGMRYSELLKKCVKKYSLSFV</sequence>
<evidence type="ECO:0000259" key="2">
    <source>
        <dbReference type="Pfam" id="PF16033"/>
    </source>
</evidence>
<evidence type="ECO:0000313" key="3">
    <source>
        <dbReference type="EMBL" id="CAL8091389.1"/>
    </source>
</evidence>
<keyword evidence="1" id="KW-0732">Signal</keyword>
<evidence type="ECO:0000313" key="4">
    <source>
        <dbReference type="Proteomes" id="UP001642540"/>
    </source>
</evidence>
<accession>A0ABP1Q6W8</accession>
<dbReference type="EMBL" id="CAXLJM020000024">
    <property type="protein sequence ID" value="CAL8091389.1"/>
    <property type="molecule type" value="Genomic_DNA"/>
</dbReference>
<organism evidence="3 4">
    <name type="scientific">Orchesella dallaii</name>
    <dbReference type="NCBI Taxonomy" id="48710"/>
    <lineage>
        <taxon>Eukaryota</taxon>
        <taxon>Metazoa</taxon>
        <taxon>Ecdysozoa</taxon>
        <taxon>Arthropoda</taxon>
        <taxon>Hexapoda</taxon>
        <taxon>Collembola</taxon>
        <taxon>Entomobryomorpha</taxon>
        <taxon>Entomobryoidea</taxon>
        <taxon>Orchesellidae</taxon>
        <taxon>Orchesellinae</taxon>
        <taxon>Orchesella</taxon>
    </lineage>
</organism>
<gene>
    <name evidence="3" type="ORF">ODALV1_LOCUS7922</name>
</gene>